<dbReference type="PANTHER" id="PTHR36838">
    <property type="entry name" value="AUXIN EFFLUX CARRIER FAMILY PROTEIN"/>
    <property type="match status" value="1"/>
</dbReference>
<evidence type="ECO:0000313" key="9">
    <source>
        <dbReference type="Proteomes" id="UP000029914"/>
    </source>
</evidence>
<dbReference type="RefSeq" id="WP_018022290.1">
    <property type="nucleotide sequence ID" value="NZ_AQUX01000006.1"/>
</dbReference>
<feature type="transmembrane region" description="Helical" evidence="7">
    <location>
        <begin position="254"/>
        <end position="275"/>
    </location>
</feature>
<accession>A0A097IF60</accession>
<evidence type="ECO:0000256" key="1">
    <source>
        <dbReference type="ARBA" id="ARBA00004141"/>
    </source>
</evidence>
<dbReference type="STRING" id="558173.CDOO_05430"/>
<dbReference type="OrthoDB" id="5405318at2"/>
<evidence type="ECO:0000256" key="2">
    <source>
        <dbReference type="ARBA" id="ARBA00022448"/>
    </source>
</evidence>
<evidence type="ECO:0000256" key="4">
    <source>
        <dbReference type="ARBA" id="ARBA00022692"/>
    </source>
</evidence>
<feature type="transmembrane region" description="Helical" evidence="7">
    <location>
        <begin position="167"/>
        <end position="187"/>
    </location>
</feature>
<dbReference type="EMBL" id="CP006764">
    <property type="protein sequence ID" value="AIT60755.1"/>
    <property type="molecule type" value="Genomic_DNA"/>
</dbReference>
<dbReference type="eggNOG" id="COG0679">
    <property type="taxonomic scope" value="Bacteria"/>
</dbReference>
<gene>
    <name evidence="8" type="ORF">CDOO_05430</name>
</gene>
<keyword evidence="5 7" id="KW-1133">Transmembrane helix</keyword>
<protein>
    <submittedName>
        <fullName evidence="8">Permease</fullName>
    </submittedName>
</protein>
<dbReference type="Pfam" id="PF03547">
    <property type="entry name" value="Mem_trans"/>
    <property type="match status" value="2"/>
</dbReference>
<keyword evidence="4 7" id="KW-0812">Transmembrane</keyword>
<dbReference type="InterPro" id="IPR004776">
    <property type="entry name" value="Mem_transp_PIN-like"/>
</dbReference>
<feature type="transmembrane region" description="Helical" evidence="7">
    <location>
        <begin position="287"/>
        <end position="306"/>
    </location>
</feature>
<dbReference type="Proteomes" id="UP000029914">
    <property type="component" value="Chromosome"/>
</dbReference>
<evidence type="ECO:0000256" key="7">
    <source>
        <dbReference type="SAM" id="Phobius"/>
    </source>
</evidence>
<keyword evidence="2" id="KW-0813">Transport</keyword>
<keyword evidence="6 7" id="KW-0472">Membrane</keyword>
<evidence type="ECO:0000313" key="8">
    <source>
        <dbReference type="EMBL" id="AIT60755.1"/>
    </source>
</evidence>
<keyword evidence="3" id="KW-1003">Cell membrane</keyword>
<feature type="transmembrane region" description="Helical" evidence="7">
    <location>
        <begin position="65"/>
        <end position="87"/>
    </location>
</feature>
<feature type="transmembrane region" description="Helical" evidence="7">
    <location>
        <begin position="94"/>
        <end position="118"/>
    </location>
</feature>
<name>A0A097IF60_9CORY</name>
<feature type="transmembrane region" description="Helical" evidence="7">
    <location>
        <begin position="124"/>
        <end position="146"/>
    </location>
</feature>
<feature type="transmembrane region" description="Helical" evidence="7">
    <location>
        <begin position="228"/>
        <end position="248"/>
    </location>
</feature>
<dbReference type="KEGG" id="cdo:CDOO_05430"/>
<dbReference type="GO" id="GO:0055085">
    <property type="term" value="P:transmembrane transport"/>
    <property type="evidence" value="ECO:0007669"/>
    <property type="project" value="InterPro"/>
</dbReference>
<evidence type="ECO:0000256" key="6">
    <source>
        <dbReference type="ARBA" id="ARBA00023136"/>
    </source>
</evidence>
<dbReference type="GO" id="GO:0016020">
    <property type="term" value="C:membrane"/>
    <property type="evidence" value="ECO:0007669"/>
    <property type="project" value="UniProtKB-SubCell"/>
</dbReference>
<evidence type="ECO:0000256" key="5">
    <source>
        <dbReference type="ARBA" id="ARBA00022989"/>
    </source>
</evidence>
<organism evidence="8 9">
    <name type="scientific">Corynebacterium doosanense CAU 212 = DSM 45436</name>
    <dbReference type="NCBI Taxonomy" id="558173"/>
    <lineage>
        <taxon>Bacteria</taxon>
        <taxon>Bacillati</taxon>
        <taxon>Actinomycetota</taxon>
        <taxon>Actinomycetes</taxon>
        <taxon>Mycobacteriales</taxon>
        <taxon>Corynebacteriaceae</taxon>
        <taxon>Corynebacterium</taxon>
    </lineage>
</organism>
<reference evidence="8 9" key="1">
    <citation type="submission" date="2013-09" db="EMBL/GenBank/DDBJ databases">
        <title>Complete genome sequence of Corynebacterium doosanense CAU 212(T) (=DSM 45436(T)), isolated from activated sludge.</title>
        <authorList>
            <person name="Schaffert L."/>
            <person name="Albersmeier A."/>
            <person name="Kalinowski J."/>
            <person name="Ruckert C."/>
        </authorList>
    </citation>
    <scope>NUCLEOTIDE SEQUENCE [LARGE SCALE GENOMIC DNA]</scope>
    <source>
        <strain evidence="8 9">CAU 212</strain>
    </source>
</reference>
<feature type="transmembrane region" description="Helical" evidence="7">
    <location>
        <begin position="6"/>
        <end position="22"/>
    </location>
</feature>
<evidence type="ECO:0000256" key="3">
    <source>
        <dbReference type="ARBA" id="ARBA00022475"/>
    </source>
</evidence>
<sequence>MVSVLSGFVVVFAVIAVGYVLGRTGVLGEGAGRSMGLFVYYVATPALLFDRVTHSSAAELFSRNLLITGLSTLLVGLSFAALSYLVLRRSPADSLVGMLCASYANAGNLGIPLAAYVLGDAAAAIPLILFQVAFYAPVTTTIQDLLTSKNPSLLHNLVISPLKNTMILSAIAGLFVLFTGLPVPSLVEQPISLLAGAAVPVALVVFGMGLAGTRVLQKGEVARRDVWLAVLFKNLLHPLVALGVGTAFGLGGHALLTVVVIAALPTAQNVYTYALRFRTAETMARDTGVVSTLVSFPVLVLISVLLV</sequence>
<keyword evidence="9" id="KW-1185">Reference proteome</keyword>
<comment type="subcellular location">
    <subcellularLocation>
        <location evidence="1">Membrane</location>
        <topology evidence="1">Multi-pass membrane protein</topology>
    </subcellularLocation>
</comment>
<feature type="transmembrane region" description="Helical" evidence="7">
    <location>
        <begin position="193"/>
        <end position="216"/>
    </location>
</feature>
<dbReference type="PANTHER" id="PTHR36838:SF3">
    <property type="entry name" value="TRANSPORTER AUXIN EFFLUX CARRIER EC FAMILY"/>
    <property type="match status" value="1"/>
</dbReference>
<dbReference type="AlphaFoldDB" id="A0A097IF60"/>
<dbReference type="HOGENOM" id="CLU_056175_2_2_11"/>
<proteinExistence type="predicted"/>